<dbReference type="InterPro" id="IPR006115">
    <property type="entry name" value="6PGDH_NADP-bd"/>
</dbReference>
<dbReference type="Proteomes" id="UP001230220">
    <property type="component" value="Unassembled WGS sequence"/>
</dbReference>
<dbReference type="PIRSF" id="PIRSF000103">
    <property type="entry name" value="HIBADH"/>
    <property type="match status" value="1"/>
</dbReference>
<keyword evidence="2" id="KW-0560">Oxidoreductase</keyword>
<organism evidence="6 7">
    <name type="scientific">Breznakia pachnodae</name>
    <dbReference type="NCBI Taxonomy" id="265178"/>
    <lineage>
        <taxon>Bacteria</taxon>
        <taxon>Bacillati</taxon>
        <taxon>Bacillota</taxon>
        <taxon>Erysipelotrichia</taxon>
        <taxon>Erysipelotrichales</taxon>
        <taxon>Erysipelotrichaceae</taxon>
        <taxon>Breznakia</taxon>
    </lineage>
</organism>
<feature type="domain" description="6-phosphogluconate dehydrogenase NADP-binding" evidence="4">
    <location>
        <begin position="3"/>
        <end position="157"/>
    </location>
</feature>
<comment type="similarity">
    <text evidence="1">Belongs to the HIBADH-related family.</text>
</comment>
<evidence type="ECO:0000256" key="3">
    <source>
        <dbReference type="ARBA" id="ARBA00023027"/>
    </source>
</evidence>
<gene>
    <name evidence="6" type="ORF">J2S15_003641</name>
</gene>
<dbReference type="InterPro" id="IPR015815">
    <property type="entry name" value="HIBADH-related"/>
</dbReference>
<feature type="domain" description="3-hydroxyisobutyrate dehydrogenase-like NAD-binding" evidence="5">
    <location>
        <begin position="160"/>
        <end position="280"/>
    </location>
</feature>
<dbReference type="PANTHER" id="PTHR43060">
    <property type="entry name" value="3-HYDROXYISOBUTYRATE DEHYDROGENASE-LIKE 1, MITOCHONDRIAL-RELATED"/>
    <property type="match status" value="1"/>
</dbReference>
<protein>
    <submittedName>
        <fullName evidence="6">3-hydroxyisobutyrate dehydrogenase-like beta-hydroxyacid dehydrogenase</fullName>
    </submittedName>
</protein>
<dbReference type="Pfam" id="PF14833">
    <property type="entry name" value="NAD_binding_11"/>
    <property type="match status" value="1"/>
</dbReference>
<dbReference type="Pfam" id="PF03446">
    <property type="entry name" value="NAD_binding_2"/>
    <property type="match status" value="1"/>
</dbReference>
<proteinExistence type="inferred from homology"/>
<comment type="caution">
    <text evidence="6">The sequence shown here is derived from an EMBL/GenBank/DDBJ whole genome shotgun (WGS) entry which is preliminary data.</text>
</comment>
<accession>A0ABU0E7T7</accession>
<dbReference type="InterPro" id="IPR013328">
    <property type="entry name" value="6PGD_dom2"/>
</dbReference>
<dbReference type="Gene3D" id="1.10.1040.10">
    <property type="entry name" value="N-(1-d-carboxylethyl)-l-norvaline Dehydrogenase, domain 2"/>
    <property type="match status" value="1"/>
</dbReference>
<evidence type="ECO:0000256" key="2">
    <source>
        <dbReference type="ARBA" id="ARBA00023002"/>
    </source>
</evidence>
<reference evidence="6 7" key="1">
    <citation type="submission" date="2023-07" db="EMBL/GenBank/DDBJ databases">
        <title>Genomic Encyclopedia of Type Strains, Phase IV (KMG-IV): sequencing the most valuable type-strain genomes for metagenomic binning, comparative biology and taxonomic classification.</title>
        <authorList>
            <person name="Goeker M."/>
        </authorList>
    </citation>
    <scope>NUCLEOTIDE SEQUENCE [LARGE SCALE GENOMIC DNA]</scope>
    <source>
        <strain evidence="6 7">DSM 16784</strain>
    </source>
</reference>
<keyword evidence="7" id="KW-1185">Reference proteome</keyword>
<dbReference type="InterPro" id="IPR008927">
    <property type="entry name" value="6-PGluconate_DH-like_C_sf"/>
</dbReference>
<name>A0ABU0E7T7_9FIRM</name>
<dbReference type="PANTHER" id="PTHR43060:SF15">
    <property type="entry name" value="3-HYDROXYISOBUTYRATE DEHYDROGENASE-LIKE 1, MITOCHONDRIAL-RELATED"/>
    <property type="match status" value="1"/>
</dbReference>
<dbReference type="EMBL" id="JAUSUR010000008">
    <property type="protein sequence ID" value="MDQ0362880.1"/>
    <property type="molecule type" value="Genomic_DNA"/>
</dbReference>
<dbReference type="InterPro" id="IPR036291">
    <property type="entry name" value="NAD(P)-bd_dom_sf"/>
</dbReference>
<sequence length="282" mass="30987">MMKIAWIGTGVMGKAMIAHLIDAGHELHVYNRTVAKMDDIPTPYKYTSIKDCVKECDIVFTMVGYPKDVEEVYFNDGILDYAKKGAILVDMTTSSPDLAIKIAKHSNDFEVLDAPVSGGDTGAKNATLSIMVGGNKDTFDKMNDIFSLLGNNVNYIGSHGLGQHCKMCNQIAVAGATAAMSEALVYMDAYDLDADTVLKAIGSGAAQSWQLNNMAPRVLNNDLDPGFFIKHFTKDMRIAKSEIEKTGVHLKMLDSVYNMYDELEQNGFGDYGTQALIKYYKK</sequence>
<evidence type="ECO:0000313" key="7">
    <source>
        <dbReference type="Proteomes" id="UP001230220"/>
    </source>
</evidence>
<evidence type="ECO:0000259" key="5">
    <source>
        <dbReference type="Pfam" id="PF14833"/>
    </source>
</evidence>
<dbReference type="Gene3D" id="3.40.50.720">
    <property type="entry name" value="NAD(P)-binding Rossmann-like Domain"/>
    <property type="match status" value="1"/>
</dbReference>
<dbReference type="InterPro" id="IPR029154">
    <property type="entry name" value="HIBADH-like_NADP-bd"/>
</dbReference>
<evidence type="ECO:0000313" key="6">
    <source>
        <dbReference type="EMBL" id="MDQ0362880.1"/>
    </source>
</evidence>
<evidence type="ECO:0000259" key="4">
    <source>
        <dbReference type="Pfam" id="PF03446"/>
    </source>
</evidence>
<evidence type="ECO:0000256" key="1">
    <source>
        <dbReference type="ARBA" id="ARBA00009080"/>
    </source>
</evidence>
<dbReference type="SUPFAM" id="SSF51735">
    <property type="entry name" value="NAD(P)-binding Rossmann-fold domains"/>
    <property type="match status" value="1"/>
</dbReference>
<keyword evidence="3" id="KW-0520">NAD</keyword>
<dbReference type="SUPFAM" id="SSF48179">
    <property type="entry name" value="6-phosphogluconate dehydrogenase C-terminal domain-like"/>
    <property type="match status" value="1"/>
</dbReference>